<evidence type="ECO:0000256" key="1">
    <source>
        <dbReference type="SAM" id="MobiDB-lite"/>
    </source>
</evidence>
<feature type="region of interest" description="Disordered" evidence="1">
    <location>
        <begin position="1"/>
        <end position="28"/>
    </location>
</feature>
<sequence>MTLGQQQGGETIEDMPETPAELTGPLPSATTNGSVQAAMAAATGQGSQYAPAASCATCPERSLRLKLGWTFTPIRSPKAAISLCRG</sequence>
<gene>
    <name evidence="2" type="ORF">QWZ10_07310</name>
</gene>
<reference evidence="3" key="1">
    <citation type="journal article" date="2019" name="Int. J. Syst. Evol. Microbiol.">
        <title>The Global Catalogue of Microorganisms (GCM) 10K type strain sequencing project: providing services to taxonomists for standard genome sequencing and annotation.</title>
        <authorList>
            <consortium name="The Broad Institute Genomics Platform"/>
            <consortium name="The Broad Institute Genome Sequencing Center for Infectious Disease"/>
            <person name="Wu L."/>
            <person name="Ma J."/>
        </authorList>
    </citation>
    <scope>NUCLEOTIDE SEQUENCE [LARGE SCALE GENOMIC DNA]</scope>
    <source>
        <strain evidence="3">CECT 8482</strain>
    </source>
</reference>
<accession>A0ABT8D5B0</accession>
<dbReference type="EMBL" id="JAUFRC010000001">
    <property type="protein sequence ID" value="MDN3711690.1"/>
    <property type="molecule type" value="Genomic_DNA"/>
</dbReference>
<comment type="caution">
    <text evidence="2">The sequence shown here is derived from an EMBL/GenBank/DDBJ whole genome shotgun (WGS) entry which is preliminary data.</text>
</comment>
<name>A0ABT8D5B0_9RHOB</name>
<evidence type="ECO:0000313" key="2">
    <source>
        <dbReference type="EMBL" id="MDN3711690.1"/>
    </source>
</evidence>
<evidence type="ECO:0000313" key="3">
    <source>
        <dbReference type="Proteomes" id="UP001243846"/>
    </source>
</evidence>
<proteinExistence type="predicted"/>
<protein>
    <submittedName>
        <fullName evidence="2">Uncharacterized protein</fullName>
    </submittedName>
</protein>
<organism evidence="2 3">
    <name type="scientific">Paracoccus cavernae</name>
    <dbReference type="NCBI Taxonomy" id="1571207"/>
    <lineage>
        <taxon>Bacteria</taxon>
        <taxon>Pseudomonadati</taxon>
        <taxon>Pseudomonadota</taxon>
        <taxon>Alphaproteobacteria</taxon>
        <taxon>Rhodobacterales</taxon>
        <taxon>Paracoccaceae</taxon>
        <taxon>Paracoccus</taxon>
    </lineage>
</organism>
<keyword evidence="3" id="KW-1185">Reference proteome</keyword>
<dbReference type="Proteomes" id="UP001243846">
    <property type="component" value="Unassembled WGS sequence"/>
</dbReference>